<dbReference type="SUPFAM" id="SSF101898">
    <property type="entry name" value="NHL repeat"/>
    <property type="match status" value="1"/>
</dbReference>
<protein>
    <submittedName>
        <fullName evidence="7">Cytochrome C peroxidase</fullName>
    </submittedName>
</protein>
<dbReference type="GO" id="GO:0004130">
    <property type="term" value="F:cytochrome-c peroxidase activity"/>
    <property type="evidence" value="ECO:0007669"/>
    <property type="project" value="TreeGrafter"/>
</dbReference>
<evidence type="ECO:0000256" key="4">
    <source>
        <dbReference type="PROSITE-ProRule" id="PRU00433"/>
    </source>
</evidence>
<dbReference type="InterPro" id="IPR051395">
    <property type="entry name" value="Cytochrome_c_Peroxidase/MauG"/>
</dbReference>
<proteinExistence type="predicted"/>
<accession>A0A2L0F8F7</accession>
<keyword evidence="7" id="KW-0575">Peroxidase</keyword>
<dbReference type="GO" id="GO:0009055">
    <property type="term" value="F:electron transfer activity"/>
    <property type="evidence" value="ECO:0007669"/>
    <property type="project" value="InterPro"/>
</dbReference>
<evidence type="ECO:0000256" key="1">
    <source>
        <dbReference type="ARBA" id="ARBA00022617"/>
    </source>
</evidence>
<dbReference type="PANTHER" id="PTHR30600">
    <property type="entry name" value="CYTOCHROME C PEROXIDASE-RELATED"/>
    <property type="match status" value="1"/>
</dbReference>
<feature type="domain" description="Cytochrome c" evidence="6">
    <location>
        <begin position="526"/>
        <end position="622"/>
    </location>
</feature>
<evidence type="ECO:0000256" key="2">
    <source>
        <dbReference type="ARBA" id="ARBA00022723"/>
    </source>
</evidence>
<organism evidence="7 8">
    <name type="scientific">Sorangium cellulosum</name>
    <name type="common">Polyangium cellulosum</name>
    <dbReference type="NCBI Taxonomy" id="56"/>
    <lineage>
        <taxon>Bacteria</taxon>
        <taxon>Pseudomonadati</taxon>
        <taxon>Myxococcota</taxon>
        <taxon>Polyangia</taxon>
        <taxon>Polyangiales</taxon>
        <taxon>Polyangiaceae</taxon>
        <taxon>Sorangium</taxon>
    </lineage>
</organism>
<dbReference type="GO" id="GO:0020037">
    <property type="term" value="F:heme binding"/>
    <property type="evidence" value="ECO:0007669"/>
    <property type="project" value="InterPro"/>
</dbReference>
<keyword evidence="7" id="KW-0560">Oxidoreductase</keyword>
<keyword evidence="3 4" id="KW-0408">Iron</keyword>
<dbReference type="SUPFAM" id="SSF46626">
    <property type="entry name" value="Cytochrome c"/>
    <property type="match status" value="1"/>
</dbReference>
<evidence type="ECO:0000256" key="3">
    <source>
        <dbReference type="ARBA" id="ARBA00023004"/>
    </source>
</evidence>
<dbReference type="AlphaFoldDB" id="A0A2L0F8F7"/>
<dbReference type="PROSITE" id="PS51007">
    <property type="entry name" value="CYTC"/>
    <property type="match status" value="1"/>
</dbReference>
<evidence type="ECO:0000259" key="6">
    <source>
        <dbReference type="PROSITE" id="PS51007"/>
    </source>
</evidence>
<keyword evidence="2 4" id="KW-0479">Metal-binding</keyword>
<evidence type="ECO:0000256" key="5">
    <source>
        <dbReference type="SAM" id="MobiDB-lite"/>
    </source>
</evidence>
<dbReference type="Pfam" id="PF00034">
    <property type="entry name" value="Cytochrom_C"/>
    <property type="match status" value="1"/>
</dbReference>
<dbReference type="InterPro" id="IPR015943">
    <property type="entry name" value="WD40/YVTN_repeat-like_dom_sf"/>
</dbReference>
<gene>
    <name evidence="7" type="ORF">SOCE26_092430</name>
</gene>
<feature type="region of interest" description="Disordered" evidence="5">
    <location>
        <begin position="34"/>
        <end position="54"/>
    </location>
</feature>
<dbReference type="EMBL" id="CP012673">
    <property type="protein sequence ID" value="AUX47719.1"/>
    <property type="molecule type" value="Genomic_DNA"/>
</dbReference>
<evidence type="ECO:0000313" key="7">
    <source>
        <dbReference type="EMBL" id="AUX47719.1"/>
    </source>
</evidence>
<dbReference type="InterPro" id="IPR009056">
    <property type="entry name" value="Cyt_c-like_dom"/>
</dbReference>
<name>A0A2L0F8F7_SORCE</name>
<dbReference type="Proteomes" id="UP000238348">
    <property type="component" value="Chromosome"/>
</dbReference>
<keyword evidence="1 4" id="KW-0349">Heme</keyword>
<evidence type="ECO:0000313" key="8">
    <source>
        <dbReference type="Proteomes" id="UP000238348"/>
    </source>
</evidence>
<dbReference type="InterPro" id="IPR036909">
    <property type="entry name" value="Cyt_c-like_dom_sf"/>
</dbReference>
<sequence length="622" mass="65595">MKVLSGAGLPALVVMIAAIAGCKVLPGYNDLPWEEDEPPTVPQEPDPHPKVSAVPPPPVSGGTLLVTADKALAIVADPDRDRISIVDLVSLEVDAILRLQEHDEPGRVAEGAAGSVHVALRRGGAVVTIDLATKEMHRRPVCPAPRGIAYDASTDLLHVACAGGELVTLSSDVAAPPVRELRLDRDLRDVVVEGDSLLVSRFRSSELLWVAKDGTVAGRMKPPAYIQSASNGVEREFEPAVAWRTVPLPGGGVAMVHQRGVVTPVSNTWEGGYVTHDCRWGWIHAAVTLMRPMPSETHSSSFAQPAPGVGGIGMGRLPVDIAVSPDGSNVAIVHAGSHDLVQTPLRTLEQHDALDTCSLAADQRSLSVHGKGQPIAVGYDGESNLLVQVREPPHIIRLAALSGKRLGAIELPGPSRLDDAHTFFHGGSAGSLSLACASCHPEGHEDGRVWNFNFLGPRRTRSVAGGVLATAPLQWDGDLASFSAFMTEVFEKRTGRPTPDLEYIDAVAAWLDTIEALPRSKPADEDAVARGESLFNDPTLACATCHSGEALTNNETVDVGTGGPFQVPSLRGLAARAPYMHDGCAATLHDRFGPCGGGDQHGVTSGLTPAQIDELVAYLETL</sequence>
<dbReference type="Gene3D" id="2.130.10.10">
    <property type="entry name" value="YVTN repeat-like/Quinoprotein amine dehydrogenase"/>
    <property type="match status" value="1"/>
</dbReference>
<dbReference type="RefSeq" id="WP_234023040.1">
    <property type="nucleotide sequence ID" value="NZ_CP012673.1"/>
</dbReference>
<dbReference type="PROSITE" id="PS51257">
    <property type="entry name" value="PROKAR_LIPOPROTEIN"/>
    <property type="match status" value="1"/>
</dbReference>
<reference evidence="7 8" key="1">
    <citation type="submission" date="2015-09" db="EMBL/GenBank/DDBJ databases">
        <title>Sorangium comparison.</title>
        <authorList>
            <person name="Zaburannyi N."/>
            <person name="Bunk B."/>
            <person name="Overmann J."/>
            <person name="Mueller R."/>
        </authorList>
    </citation>
    <scope>NUCLEOTIDE SEQUENCE [LARGE SCALE GENOMIC DNA]</scope>
    <source>
        <strain evidence="7 8">So ce26</strain>
    </source>
</reference>
<dbReference type="Gene3D" id="1.10.760.10">
    <property type="entry name" value="Cytochrome c-like domain"/>
    <property type="match status" value="1"/>
</dbReference>
<dbReference type="GO" id="GO:0046872">
    <property type="term" value="F:metal ion binding"/>
    <property type="evidence" value="ECO:0007669"/>
    <property type="project" value="UniProtKB-KW"/>
</dbReference>